<reference evidence="2" key="2">
    <citation type="submission" date="2020-05" db="UniProtKB">
        <authorList>
            <consortium name="EnsemblMetazoa"/>
        </authorList>
    </citation>
    <scope>IDENTIFICATION</scope>
    <source>
        <strain evidence="2">IAEA</strain>
    </source>
</reference>
<name>A0A1B0A5T0_GLOPL</name>
<accession>A0A1B0A5T0</accession>
<dbReference type="VEuPathDB" id="VectorBase:GPAI035329"/>
<keyword evidence="3" id="KW-1185">Reference proteome</keyword>
<protein>
    <submittedName>
        <fullName evidence="2">Uncharacterized protein</fullName>
    </submittedName>
</protein>
<reference evidence="3" key="1">
    <citation type="submission" date="2014-03" db="EMBL/GenBank/DDBJ databases">
        <authorList>
            <person name="Aksoy S."/>
            <person name="Warren W."/>
            <person name="Wilson R.K."/>
        </authorList>
    </citation>
    <scope>NUCLEOTIDE SEQUENCE [LARGE SCALE GENOMIC DNA]</scope>
    <source>
        <strain evidence="3">IAEA</strain>
    </source>
</reference>
<evidence type="ECO:0000313" key="3">
    <source>
        <dbReference type="Proteomes" id="UP000092445"/>
    </source>
</evidence>
<keyword evidence="1" id="KW-0812">Transmembrane</keyword>
<dbReference type="EnsemblMetazoa" id="GPAI035329-RA">
    <property type="protein sequence ID" value="GPAI035329-PA"/>
    <property type="gene ID" value="GPAI035329"/>
</dbReference>
<organism evidence="2 3">
    <name type="scientific">Glossina pallidipes</name>
    <name type="common">Tsetse fly</name>
    <dbReference type="NCBI Taxonomy" id="7398"/>
    <lineage>
        <taxon>Eukaryota</taxon>
        <taxon>Metazoa</taxon>
        <taxon>Ecdysozoa</taxon>
        <taxon>Arthropoda</taxon>
        <taxon>Hexapoda</taxon>
        <taxon>Insecta</taxon>
        <taxon>Pterygota</taxon>
        <taxon>Neoptera</taxon>
        <taxon>Endopterygota</taxon>
        <taxon>Diptera</taxon>
        <taxon>Brachycera</taxon>
        <taxon>Muscomorpha</taxon>
        <taxon>Hippoboscoidea</taxon>
        <taxon>Glossinidae</taxon>
        <taxon>Glossina</taxon>
    </lineage>
</organism>
<evidence type="ECO:0000313" key="2">
    <source>
        <dbReference type="EnsemblMetazoa" id="GPAI035329-PA"/>
    </source>
</evidence>
<dbReference type="AlphaFoldDB" id="A0A1B0A5T0"/>
<keyword evidence="1" id="KW-0472">Membrane</keyword>
<feature type="transmembrane region" description="Helical" evidence="1">
    <location>
        <begin position="147"/>
        <end position="166"/>
    </location>
</feature>
<sequence length="179" mass="20924">MFRRERTTEVGGGMLMQIFKVEQRAGKLFEFVFNLRSIKSLARSMFRVLCAIFTTTTTTNNNINNGVNSAASMRACMHKHTETHILKQMRFKSEWAQSTDLTACKILECTLYEQLMPLDDWSNFSFFGWRRCKLRTASFRYKACGRYYYGTNIFQFSISAAILSALSREYIRLFFRGNI</sequence>
<keyword evidence="1" id="KW-1133">Transmembrane helix</keyword>
<proteinExistence type="predicted"/>
<dbReference type="Proteomes" id="UP000092445">
    <property type="component" value="Unassembled WGS sequence"/>
</dbReference>
<evidence type="ECO:0000256" key="1">
    <source>
        <dbReference type="SAM" id="Phobius"/>
    </source>
</evidence>